<dbReference type="HOGENOM" id="CLU_1024621_0_0_1"/>
<dbReference type="KEGG" id="ehx:EMIHUDRAFT_227972"/>
<keyword evidence="4" id="KW-1185">Reference proteome</keyword>
<name>A0A0D3KGR8_EMIH1</name>
<evidence type="ECO:0000256" key="1">
    <source>
        <dbReference type="SAM" id="MobiDB-lite"/>
    </source>
</evidence>
<dbReference type="Gene3D" id="2.40.128.20">
    <property type="match status" value="1"/>
</dbReference>
<dbReference type="InterPro" id="IPR022017">
    <property type="entry name" value="BFA1-like_DUF3598"/>
</dbReference>
<reference evidence="4" key="1">
    <citation type="journal article" date="2013" name="Nature">
        <title>Pan genome of the phytoplankton Emiliania underpins its global distribution.</title>
        <authorList>
            <person name="Read B.A."/>
            <person name="Kegel J."/>
            <person name="Klute M.J."/>
            <person name="Kuo A."/>
            <person name="Lefebvre S.C."/>
            <person name="Maumus F."/>
            <person name="Mayer C."/>
            <person name="Miller J."/>
            <person name="Monier A."/>
            <person name="Salamov A."/>
            <person name="Young J."/>
            <person name="Aguilar M."/>
            <person name="Claverie J.M."/>
            <person name="Frickenhaus S."/>
            <person name="Gonzalez K."/>
            <person name="Herman E.K."/>
            <person name="Lin Y.C."/>
            <person name="Napier J."/>
            <person name="Ogata H."/>
            <person name="Sarno A.F."/>
            <person name="Shmutz J."/>
            <person name="Schroeder D."/>
            <person name="de Vargas C."/>
            <person name="Verret F."/>
            <person name="von Dassow P."/>
            <person name="Valentin K."/>
            <person name="Van de Peer Y."/>
            <person name="Wheeler G."/>
            <person name="Dacks J.B."/>
            <person name="Delwiche C.F."/>
            <person name="Dyhrman S.T."/>
            <person name="Glockner G."/>
            <person name="John U."/>
            <person name="Richards T."/>
            <person name="Worden A.Z."/>
            <person name="Zhang X."/>
            <person name="Grigoriev I.V."/>
            <person name="Allen A.E."/>
            <person name="Bidle K."/>
            <person name="Borodovsky M."/>
            <person name="Bowler C."/>
            <person name="Brownlee C."/>
            <person name="Cock J.M."/>
            <person name="Elias M."/>
            <person name="Gladyshev V.N."/>
            <person name="Groth M."/>
            <person name="Guda C."/>
            <person name="Hadaegh A."/>
            <person name="Iglesias-Rodriguez M.D."/>
            <person name="Jenkins J."/>
            <person name="Jones B.M."/>
            <person name="Lawson T."/>
            <person name="Leese F."/>
            <person name="Lindquist E."/>
            <person name="Lobanov A."/>
            <person name="Lomsadze A."/>
            <person name="Malik S.B."/>
            <person name="Marsh M.E."/>
            <person name="Mackinder L."/>
            <person name="Mock T."/>
            <person name="Mueller-Roeber B."/>
            <person name="Pagarete A."/>
            <person name="Parker M."/>
            <person name="Probert I."/>
            <person name="Quesneville H."/>
            <person name="Raines C."/>
            <person name="Rensing S.A."/>
            <person name="Riano-Pachon D.M."/>
            <person name="Richier S."/>
            <person name="Rokitta S."/>
            <person name="Shiraiwa Y."/>
            <person name="Soanes D.M."/>
            <person name="van der Giezen M."/>
            <person name="Wahlund T.M."/>
            <person name="Williams B."/>
            <person name="Wilson W."/>
            <person name="Wolfe G."/>
            <person name="Wurch L.L."/>
        </authorList>
    </citation>
    <scope>NUCLEOTIDE SEQUENCE</scope>
</reference>
<dbReference type="Proteomes" id="UP000013827">
    <property type="component" value="Unassembled WGS sequence"/>
</dbReference>
<organism evidence="3 4">
    <name type="scientific">Emiliania huxleyi (strain CCMP1516)</name>
    <dbReference type="NCBI Taxonomy" id="280463"/>
    <lineage>
        <taxon>Eukaryota</taxon>
        <taxon>Haptista</taxon>
        <taxon>Haptophyta</taxon>
        <taxon>Prymnesiophyceae</taxon>
        <taxon>Isochrysidales</taxon>
        <taxon>Noelaerhabdaceae</taxon>
        <taxon>Emiliania</taxon>
    </lineage>
</organism>
<accession>A0A0D3KGR8</accession>
<dbReference type="AlphaFoldDB" id="A0A0D3KGR8"/>
<dbReference type="Pfam" id="PF12204">
    <property type="entry name" value="DUF3598_N"/>
    <property type="match status" value="1"/>
</dbReference>
<proteinExistence type="predicted"/>
<evidence type="ECO:0000313" key="3">
    <source>
        <dbReference type="EnsemblProtists" id="EOD34953"/>
    </source>
</evidence>
<dbReference type="RefSeq" id="XP_005787382.1">
    <property type="nucleotide sequence ID" value="XM_005787325.1"/>
</dbReference>
<dbReference type="EnsemblProtists" id="EOD34953">
    <property type="protein sequence ID" value="EOD34953"/>
    <property type="gene ID" value="EMIHUDRAFT_227972"/>
</dbReference>
<dbReference type="InterPro" id="IPR012674">
    <property type="entry name" value="Calycin"/>
</dbReference>
<feature type="region of interest" description="Disordered" evidence="1">
    <location>
        <begin position="162"/>
        <end position="190"/>
    </location>
</feature>
<dbReference type="SUPFAM" id="SSF50814">
    <property type="entry name" value="Lipocalins"/>
    <property type="match status" value="1"/>
</dbReference>
<sequence length="218" mass="23810">MPVEDLAAAHWRRFVYLKLARRWHALWCRWSPSGELRSVFDAERAFEPTGKGCSMQVVYHYRDERGTVAEGPQSGPWHLTEEACSTPHGMLHPASPEMTTLLLPGGPSAWCMRRSPAGTPCAAELFLHHGDHLRMSAGVVHSADGTLQQLALVREDARGPWPSAAAAEGWSESCEAAAHSTADSGEGEAGGGRRLYTVEAHWDAEGGLAEVRWLVFEA</sequence>
<evidence type="ECO:0000259" key="2">
    <source>
        <dbReference type="Pfam" id="PF12204"/>
    </source>
</evidence>
<feature type="domain" description="DUF3598" evidence="2">
    <location>
        <begin position="9"/>
        <end position="158"/>
    </location>
</feature>
<protein>
    <recommendedName>
        <fullName evidence="2">DUF3598 domain-containing protein</fullName>
    </recommendedName>
</protein>
<reference evidence="3" key="2">
    <citation type="submission" date="2024-10" db="UniProtKB">
        <authorList>
            <consortium name="EnsemblProtists"/>
        </authorList>
    </citation>
    <scope>IDENTIFICATION</scope>
</reference>
<dbReference type="PaxDb" id="2903-EOD34953"/>
<evidence type="ECO:0000313" key="4">
    <source>
        <dbReference type="Proteomes" id="UP000013827"/>
    </source>
</evidence>
<dbReference type="GeneID" id="17280289"/>